<dbReference type="Proteomes" id="UP001060215">
    <property type="component" value="Chromosome 3"/>
</dbReference>
<name>A0ACC0INL4_9ERIC</name>
<gene>
    <name evidence="1" type="ORF">LOK49_LG02G00955</name>
</gene>
<keyword evidence="2" id="KW-1185">Reference proteome</keyword>
<proteinExistence type="predicted"/>
<comment type="caution">
    <text evidence="1">The sequence shown here is derived from an EMBL/GenBank/DDBJ whole genome shotgun (WGS) entry which is preliminary data.</text>
</comment>
<sequence>MLKAETFAPDGGNQKDLQMVVGKKAEAPVGFALQNSFVKKIKENVRRERKLPEFEYPMLRGRLRRVDGSEVDEHDKKRSGYGLNNRFAVWKLVKDDVKCKISTAYERDGDEVCCCCLKLWACHGTQDMVVNMSDTSRDRYLEANFRACVGCRYLHFPICHKGHWKLVVYDTEDGSWKHYNPLMSRTDSEDRHYNVASILKRNVLDYIRRTCLAAGDNAIVCTEDRNMVLEAVINCPQQRADVPDCAIIVCYIMRQYVHNVGIHKAMEDTTCISACATMVEAFVNDPQKGLEVMGGK</sequence>
<evidence type="ECO:0000313" key="2">
    <source>
        <dbReference type="Proteomes" id="UP001060215"/>
    </source>
</evidence>
<protein>
    <submittedName>
        <fullName evidence="1">Uncharacterized protein</fullName>
    </submittedName>
</protein>
<reference evidence="1 2" key="1">
    <citation type="journal article" date="2022" name="Plant J.">
        <title>Chromosome-level genome of Camellia lanceoleosa provides a valuable resource for understanding genome evolution and self-incompatibility.</title>
        <authorList>
            <person name="Gong W."/>
            <person name="Xiao S."/>
            <person name="Wang L."/>
            <person name="Liao Z."/>
            <person name="Chang Y."/>
            <person name="Mo W."/>
            <person name="Hu G."/>
            <person name="Li W."/>
            <person name="Zhao G."/>
            <person name="Zhu H."/>
            <person name="Hu X."/>
            <person name="Ji K."/>
            <person name="Xiang X."/>
            <person name="Song Q."/>
            <person name="Yuan D."/>
            <person name="Jin S."/>
            <person name="Zhang L."/>
        </authorList>
    </citation>
    <scope>NUCLEOTIDE SEQUENCE [LARGE SCALE GENOMIC DNA]</scope>
    <source>
        <strain evidence="1">SQ_2022a</strain>
    </source>
</reference>
<accession>A0ACC0INL4</accession>
<evidence type="ECO:0000313" key="1">
    <source>
        <dbReference type="EMBL" id="KAI8027497.1"/>
    </source>
</evidence>
<organism evidence="1 2">
    <name type="scientific">Camellia lanceoleosa</name>
    <dbReference type="NCBI Taxonomy" id="1840588"/>
    <lineage>
        <taxon>Eukaryota</taxon>
        <taxon>Viridiplantae</taxon>
        <taxon>Streptophyta</taxon>
        <taxon>Embryophyta</taxon>
        <taxon>Tracheophyta</taxon>
        <taxon>Spermatophyta</taxon>
        <taxon>Magnoliopsida</taxon>
        <taxon>eudicotyledons</taxon>
        <taxon>Gunneridae</taxon>
        <taxon>Pentapetalae</taxon>
        <taxon>asterids</taxon>
        <taxon>Ericales</taxon>
        <taxon>Theaceae</taxon>
        <taxon>Camellia</taxon>
    </lineage>
</organism>
<dbReference type="EMBL" id="CM045760">
    <property type="protein sequence ID" value="KAI8027497.1"/>
    <property type="molecule type" value="Genomic_DNA"/>
</dbReference>